<name>A0A947GC33_9HYPH</name>
<feature type="domain" description="3-hydroxyisobutyrate dehydrogenase-like NAD-binding" evidence="5">
    <location>
        <begin position="168"/>
        <end position="276"/>
    </location>
</feature>
<keyword evidence="7" id="KW-1185">Reference proteome</keyword>
<dbReference type="InterPro" id="IPR013328">
    <property type="entry name" value="6PGD_dom2"/>
</dbReference>
<dbReference type="PIRSF" id="PIRSF000103">
    <property type="entry name" value="HIBADH"/>
    <property type="match status" value="1"/>
</dbReference>
<dbReference type="Pfam" id="PF03446">
    <property type="entry name" value="NAD_binding_2"/>
    <property type="match status" value="1"/>
</dbReference>
<evidence type="ECO:0000256" key="3">
    <source>
        <dbReference type="PIRSR" id="PIRSR000103-1"/>
    </source>
</evidence>
<keyword evidence="1" id="KW-0560">Oxidoreductase</keyword>
<dbReference type="PANTHER" id="PTHR43060:SF15">
    <property type="entry name" value="3-HYDROXYISOBUTYRATE DEHYDROGENASE-LIKE 1, MITOCHONDRIAL-RELATED"/>
    <property type="match status" value="1"/>
</dbReference>
<dbReference type="Gene3D" id="1.10.1040.10">
    <property type="entry name" value="N-(1-d-carboxylethyl)-l-norvaline Dehydrogenase, domain 2"/>
    <property type="match status" value="1"/>
</dbReference>
<accession>A0A947GC33</accession>
<evidence type="ECO:0000259" key="4">
    <source>
        <dbReference type="Pfam" id="PF03446"/>
    </source>
</evidence>
<evidence type="ECO:0000259" key="5">
    <source>
        <dbReference type="Pfam" id="PF14833"/>
    </source>
</evidence>
<reference evidence="6 7" key="1">
    <citation type="submission" date="2021-06" db="EMBL/GenBank/DDBJ databases">
        <authorList>
            <person name="Grouzdev D.S."/>
            <person name="Koziaeva V."/>
        </authorList>
    </citation>
    <scope>NUCLEOTIDE SEQUENCE [LARGE SCALE GENOMIC DNA]</scope>
    <source>
        <strain evidence="6 7">22</strain>
    </source>
</reference>
<dbReference type="Gene3D" id="3.40.50.720">
    <property type="entry name" value="NAD(P)-binding Rossmann-like Domain"/>
    <property type="match status" value="1"/>
</dbReference>
<comment type="caution">
    <text evidence="6">The sequence shown here is derived from an EMBL/GenBank/DDBJ whole genome shotgun (WGS) entry which is preliminary data.</text>
</comment>
<evidence type="ECO:0000256" key="2">
    <source>
        <dbReference type="ARBA" id="ARBA00023027"/>
    </source>
</evidence>
<feature type="domain" description="6-phosphogluconate dehydrogenase NADP-binding" evidence="4">
    <location>
        <begin position="5"/>
        <end position="165"/>
    </location>
</feature>
<dbReference type="GO" id="GO:0016491">
    <property type="term" value="F:oxidoreductase activity"/>
    <property type="evidence" value="ECO:0007669"/>
    <property type="project" value="UniProtKB-KW"/>
</dbReference>
<evidence type="ECO:0000313" key="6">
    <source>
        <dbReference type="EMBL" id="MBT9290943.1"/>
    </source>
</evidence>
<dbReference type="SUPFAM" id="SSF48179">
    <property type="entry name" value="6-phosphogluconate dehydrogenase C-terminal domain-like"/>
    <property type="match status" value="1"/>
</dbReference>
<dbReference type="EMBL" id="JAHHZF010000007">
    <property type="protein sequence ID" value="MBT9290943.1"/>
    <property type="molecule type" value="Genomic_DNA"/>
</dbReference>
<evidence type="ECO:0000313" key="7">
    <source>
        <dbReference type="Proteomes" id="UP000766595"/>
    </source>
</evidence>
<dbReference type="InterPro" id="IPR015815">
    <property type="entry name" value="HIBADH-related"/>
</dbReference>
<sequence>MEKPRVGFIGVGLMGHGMAGNLVEKGFPTTILGNRNRAPVEDLVRRGAVEGRDPAAVAAACDIVVICVTGSPEVQAICDGPKGLLAAARDGLIVMDCSTSEPSSSAKLCQAFARSGTAFVDAPLARTPKEAAEGRLNVMVGAEPAIFARVEPVLKAFAENIFHVGGPGAGHKTKLVNNFLAMGQIALIAEAMAAGAEAGLDLDAFVRVVSAGGANSGIFQMVAPSMLAGTFDGLRFGLDLARKDLRYYTHMTESLNLPSHLGEAVHQAFVLASAMGFGGEYVGSLGKAQENLTGARIARRPACGAAA</sequence>
<gene>
    <name evidence="6" type="ORF">KL771_15865</name>
</gene>
<dbReference type="PANTHER" id="PTHR43060">
    <property type="entry name" value="3-HYDROXYISOBUTYRATE DEHYDROGENASE-LIKE 1, MITOCHONDRIAL-RELATED"/>
    <property type="match status" value="1"/>
</dbReference>
<keyword evidence="2" id="KW-0520">NAD</keyword>
<dbReference type="InterPro" id="IPR029154">
    <property type="entry name" value="HIBADH-like_NADP-bd"/>
</dbReference>
<dbReference type="InterPro" id="IPR006115">
    <property type="entry name" value="6PGDH_NADP-bd"/>
</dbReference>
<evidence type="ECO:0000256" key="1">
    <source>
        <dbReference type="ARBA" id="ARBA00023002"/>
    </source>
</evidence>
<dbReference type="GO" id="GO:0051287">
    <property type="term" value="F:NAD binding"/>
    <property type="evidence" value="ECO:0007669"/>
    <property type="project" value="InterPro"/>
</dbReference>
<dbReference type="GO" id="GO:0050661">
    <property type="term" value="F:NADP binding"/>
    <property type="evidence" value="ECO:0007669"/>
    <property type="project" value="InterPro"/>
</dbReference>
<dbReference type="SUPFAM" id="SSF51735">
    <property type="entry name" value="NAD(P)-binding Rossmann-fold domains"/>
    <property type="match status" value="1"/>
</dbReference>
<dbReference type="InterPro" id="IPR036291">
    <property type="entry name" value="NAD(P)-bd_dom_sf"/>
</dbReference>
<organism evidence="6 7">
    <name type="scientific">Prosthecodimorpha staleyi</name>
    <dbReference type="NCBI Taxonomy" id="2840188"/>
    <lineage>
        <taxon>Bacteria</taxon>
        <taxon>Pseudomonadati</taxon>
        <taxon>Pseudomonadota</taxon>
        <taxon>Alphaproteobacteria</taxon>
        <taxon>Hyphomicrobiales</taxon>
        <taxon>Ancalomicrobiaceae</taxon>
        <taxon>Prosthecodimorpha</taxon>
    </lineage>
</organism>
<dbReference type="RefSeq" id="WP_261969518.1">
    <property type="nucleotide sequence ID" value="NZ_JAHHZF010000007.1"/>
</dbReference>
<dbReference type="Pfam" id="PF14833">
    <property type="entry name" value="NAD_binding_11"/>
    <property type="match status" value="1"/>
</dbReference>
<feature type="active site" evidence="3">
    <location>
        <position position="174"/>
    </location>
</feature>
<dbReference type="Proteomes" id="UP000766595">
    <property type="component" value="Unassembled WGS sequence"/>
</dbReference>
<dbReference type="InterPro" id="IPR008927">
    <property type="entry name" value="6-PGluconate_DH-like_C_sf"/>
</dbReference>
<dbReference type="AlphaFoldDB" id="A0A947GC33"/>
<proteinExistence type="predicted"/>
<protein>
    <submittedName>
        <fullName evidence="6">NAD(P)-dependent oxidoreductase</fullName>
    </submittedName>
</protein>